<sequence length="198" mass="21235">MLEYIKGDVVELSPTCAIIENAGLAYNINISLSTYSSIQDKSSVKLYLYEAIREDAFVLYGFSDKKEREMFMLLISVSGVGAGTARMILSTFTVDELQTAIMAGDERSIKSVKGVGLKTAGRIIIDLKDKMAALGADLSVSGTTAPAETSSEVCSQAESALVMLGFVPSAVRKTVAALHKDYPAASVEEYIKMALKLL</sequence>
<dbReference type="InterPro" id="IPR013849">
    <property type="entry name" value="DNA_helicase_Holl-junc_RuvA_I"/>
</dbReference>
<dbReference type="SUPFAM" id="SSF50249">
    <property type="entry name" value="Nucleic acid-binding proteins"/>
    <property type="match status" value="1"/>
</dbReference>
<dbReference type="AlphaFoldDB" id="A0A9D9HE38"/>
<dbReference type="Gene3D" id="1.10.8.10">
    <property type="entry name" value="DNA helicase RuvA subunit, C-terminal domain"/>
    <property type="match status" value="1"/>
</dbReference>
<feature type="domain" description="DNA helicase Holliday junction RuvA type" evidence="7">
    <location>
        <begin position="1"/>
        <end position="61"/>
    </location>
</feature>
<dbReference type="GO" id="GO:0048476">
    <property type="term" value="C:Holliday junction resolvase complex"/>
    <property type="evidence" value="ECO:0007669"/>
    <property type="project" value="UniProtKB-UniRule"/>
</dbReference>
<dbReference type="EMBL" id="JADIMR010000038">
    <property type="protein sequence ID" value="MBO8446643.1"/>
    <property type="molecule type" value="Genomic_DNA"/>
</dbReference>
<dbReference type="Gene3D" id="2.40.50.140">
    <property type="entry name" value="Nucleic acid-binding proteins"/>
    <property type="match status" value="1"/>
</dbReference>
<evidence type="ECO:0000256" key="5">
    <source>
        <dbReference type="ARBA" id="ARBA00023204"/>
    </source>
</evidence>
<comment type="domain">
    <text evidence="6">Has three domains with a flexible linker between the domains II and III and assumes an 'L' shape. Domain III is highly mobile and contacts RuvB.</text>
</comment>
<accession>A0A9D9HE38</accession>
<gene>
    <name evidence="6 9" type="primary">ruvA</name>
    <name evidence="9" type="ORF">IAC32_02725</name>
</gene>
<proteinExistence type="inferred from homology"/>
<comment type="caution">
    <text evidence="6">Lacks conserved residue(s) required for the propagation of feature annotation.</text>
</comment>
<evidence type="ECO:0000256" key="2">
    <source>
        <dbReference type="ARBA" id="ARBA00022763"/>
    </source>
</evidence>
<keyword evidence="1 6" id="KW-0963">Cytoplasm</keyword>
<protein>
    <recommendedName>
        <fullName evidence="6">Holliday junction branch migration complex subunit RuvA</fullName>
    </recommendedName>
</protein>
<dbReference type="NCBIfam" id="TIGR00084">
    <property type="entry name" value="ruvA"/>
    <property type="match status" value="1"/>
</dbReference>
<comment type="similarity">
    <text evidence="6">Belongs to the RuvA family.</text>
</comment>
<evidence type="ECO:0000259" key="8">
    <source>
        <dbReference type="Pfam" id="PF07499"/>
    </source>
</evidence>
<dbReference type="GO" id="GO:0005737">
    <property type="term" value="C:cytoplasm"/>
    <property type="evidence" value="ECO:0007669"/>
    <property type="project" value="UniProtKB-SubCell"/>
</dbReference>
<evidence type="ECO:0000256" key="1">
    <source>
        <dbReference type="ARBA" id="ARBA00022490"/>
    </source>
</evidence>
<feature type="domain" description="Holliday junction DNA helicase RuvA C-terminal" evidence="8">
    <location>
        <begin position="155"/>
        <end position="198"/>
    </location>
</feature>
<name>A0A9D9HE38_9BACT</name>
<evidence type="ECO:0000313" key="9">
    <source>
        <dbReference type="EMBL" id="MBO8446643.1"/>
    </source>
</evidence>
<dbReference type="HAMAP" id="MF_00031">
    <property type="entry name" value="DNA_HJ_migration_RuvA"/>
    <property type="match status" value="1"/>
</dbReference>
<reference evidence="9" key="1">
    <citation type="submission" date="2020-10" db="EMBL/GenBank/DDBJ databases">
        <authorList>
            <person name="Gilroy R."/>
        </authorList>
    </citation>
    <scope>NUCLEOTIDE SEQUENCE</scope>
    <source>
        <strain evidence="9">D3-1215</strain>
    </source>
</reference>
<dbReference type="SUPFAM" id="SSF47781">
    <property type="entry name" value="RuvA domain 2-like"/>
    <property type="match status" value="1"/>
</dbReference>
<dbReference type="SUPFAM" id="SSF46929">
    <property type="entry name" value="DNA helicase RuvA subunit, C-terminal domain"/>
    <property type="match status" value="1"/>
</dbReference>
<evidence type="ECO:0000256" key="6">
    <source>
        <dbReference type="HAMAP-Rule" id="MF_00031"/>
    </source>
</evidence>
<dbReference type="CDD" id="cd14332">
    <property type="entry name" value="UBA_RuvA_C"/>
    <property type="match status" value="1"/>
</dbReference>
<dbReference type="Gene3D" id="1.10.150.20">
    <property type="entry name" value="5' to 3' exonuclease, C-terminal subdomain"/>
    <property type="match status" value="1"/>
</dbReference>
<keyword evidence="3 6" id="KW-0238">DNA-binding</keyword>
<feature type="region of interest" description="Domain III" evidence="6">
    <location>
        <begin position="149"/>
        <end position="198"/>
    </location>
</feature>
<dbReference type="InterPro" id="IPR000085">
    <property type="entry name" value="RuvA"/>
</dbReference>
<dbReference type="GO" id="GO:0000400">
    <property type="term" value="F:four-way junction DNA binding"/>
    <property type="evidence" value="ECO:0007669"/>
    <property type="project" value="UniProtKB-UniRule"/>
</dbReference>
<comment type="caution">
    <text evidence="9">The sequence shown here is derived from an EMBL/GenBank/DDBJ whole genome shotgun (WGS) entry which is preliminary data.</text>
</comment>
<keyword evidence="4 6" id="KW-0233">DNA recombination</keyword>
<dbReference type="InterPro" id="IPR012340">
    <property type="entry name" value="NA-bd_OB-fold"/>
</dbReference>
<comment type="subcellular location">
    <subcellularLocation>
        <location evidence="6">Cytoplasm</location>
    </subcellularLocation>
</comment>
<dbReference type="InterPro" id="IPR036267">
    <property type="entry name" value="RuvA_C_sf"/>
</dbReference>
<dbReference type="GO" id="GO:0006310">
    <property type="term" value="P:DNA recombination"/>
    <property type="evidence" value="ECO:0007669"/>
    <property type="project" value="UniProtKB-UniRule"/>
</dbReference>
<dbReference type="InterPro" id="IPR010994">
    <property type="entry name" value="RuvA_2-like"/>
</dbReference>
<comment type="function">
    <text evidence="6">The RuvA-RuvB-RuvC complex processes Holliday junction (HJ) DNA during genetic recombination and DNA repair, while the RuvA-RuvB complex plays an important role in the rescue of blocked DNA replication forks via replication fork reversal (RFR). RuvA specifically binds to HJ cruciform DNA, conferring on it an open structure. The RuvB hexamer acts as an ATP-dependent pump, pulling dsDNA into and through the RuvAB complex. HJ branch migration allows RuvC to scan DNA until it finds its consensus sequence, where it cleaves and resolves the cruciform DNA.</text>
</comment>
<dbReference type="Proteomes" id="UP000823637">
    <property type="component" value="Unassembled WGS sequence"/>
</dbReference>
<dbReference type="GO" id="GO:0009379">
    <property type="term" value="C:Holliday junction helicase complex"/>
    <property type="evidence" value="ECO:0007669"/>
    <property type="project" value="InterPro"/>
</dbReference>
<evidence type="ECO:0000313" key="10">
    <source>
        <dbReference type="Proteomes" id="UP000823637"/>
    </source>
</evidence>
<reference evidence="9" key="2">
    <citation type="journal article" date="2021" name="PeerJ">
        <title>Extensive microbial diversity within the chicken gut microbiome revealed by metagenomics and culture.</title>
        <authorList>
            <person name="Gilroy R."/>
            <person name="Ravi A."/>
            <person name="Getino M."/>
            <person name="Pursley I."/>
            <person name="Horton D.L."/>
            <person name="Alikhan N.F."/>
            <person name="Baker D."/>
            <person name="Gharbi K."/>
            <person name="Hall N."/>
            <person name="Watson M."/>
            <person name="Adriaenssens E.M."/>
            <person name="Foster-Nyarko E."/>
            <person name="Jarju S."/>
            <person name="Secka A."/>
            <person name="Antonio M."/>
            <person name="Oren A."/>
            <person name="Chaudhuri R.R."/>
            <person name="La Ragione R."/>
            <person name="Hildebrand F."/>
            <person name="Pallen M.J."/>
        </authorList>
    </citation>
    <scope>NUCLEOTIDE SEQUENCE</scope>
    <source>
        <strain evidence="9">D3-1215</strain>
    </source>
</reference>
<comment type="subunit">
    <text evidence="6">Homotetramer. Forms an RuvA(8)-RuvB(12)-Holliday junction (HJ) complex. HJ DNA is sandwiched between 2 RuvA tetramers; dsDNA enters through RuvA and exits via RuvB. An RuvB hexamer assembles on each DNA strand where it exits the tetramer. Each RuvB hexamer is contacted by two RuvA subunits (via domain III) on 2 adjacent RuvB subunits; this complex drives branch migration. In the full resolvosome a probable DNA-RuvA(4)-RuvB(12)-RuvC(2) complex forms which resolves the HJ.</text>
</comment>
<evidence type="ECO:0000256" key="4">
    <source>
        <dbReference type="ARBA" id="ARBA00023172"/>
    </source>
</evidence>
<dbReference type="GO" id="GO:0006281">
    <property type="term" value="P:DNA repair"/>
    <property type="evidence" value="ECO:0007669"/>
    <property type="project" value="UniProtKB-UniRule"/>
</dbReference>
<dbReference type="Pfam" id="PF01330">
    <property type="entry name" value="RuvA_N"/>
    <property type="match status" value="1"/>
</dbReference>
<evidence type="ECO:0000259" key="7">
    <source>
        <dbReference type="Pfam" id="PF01330"/>
    </source>
</evidence>
<keyword evidence="2 6" id="KW-0227">DNA damage</keyword>
<dbReference type="InterPro" id="IPR011114">
    <property type="entry name" value="RuvA_C"/>
</dbReference>
<dbReference type="GO" id="GO:0005524">
    <property type="term" value="F:ATP binding"/>
    <property type="evidence" value="ECO:0007669"/>
    <property type="project" value="InterPro"/>
</dbReference>
<dbReference type="Pfam" id="PF07499">
    <property type="entry name" value="RuvA_C"/>
    <property type="match status" value="1"/>
</dbReference>
<dbReference type="GO" id="GO:0009378">
    <property type="term" value="F:four-way junction helicase activity"/>
    <property type="evidence" value="ECO:0007669"/>
    <property type="project" value="InterPro"/>
</dbReference>
<evidence type="ECO:0000256" key="3">
    <source>
        <dbReference type="ARBA" id="ARBA00023125"/>
    </source>
</evidence>
<keyword evidence="5 6" id="KW-0234">DNA repair</keyword>
<dbReference type="Pfam" id="PF14520">
    <property type="entry name" value="HHH_5"/>
    <property type="match status" value="1"/>
</dbReference>
<organism evidence="9 10">
    <name type="scientific">Candidatus Enterocola intestinipullorum</name>
    <dbReference type="NCBI Taxonomy" id="2840783"/>
    <lineage>
        <taxon>Bacteria</taxon>
        <taxon>Pseudomonadati</taxon>
        <taxon>Bacteroidota</taxon>
        <taxon>Bacteroidia</taxon>
        <taxon>Bacteroidales</taxon>
        <taxon>Candidatus Enterocola</taxon>
    </lineage>
</organism>